<dbReference type="EMBL" id="RKMH01000004">
    <property type="protein sequence ID" value="RPA64939.1"/>
    <property type="molecule type" value="Genomic_DNA"/>
</dbReference>
<dbReference type="GO" id="GO:0016787">
    <property type="term" value="F:hydrolase activity"/>
    <property type="evidence" value="ECO:0007669"/>
    <property type="project" value="UniProtKB-KW"/>
</dbReference>
<sequence>MIYSRTAMGERQFADVDPVCVEIYQDAPLSYMTRRAHGLLSRLTELVPVVPVTTRTPAQFGRITLPGSPFRHAVVSSGGRVLCDGADDAAWRARIERRVAATSAPLAEVTAGLAARIDDGWVRSLRTADDLFCYIIVDLDAQPAGFLDDWRAWCATRGWTVSQQGRKIYALPREVTKSAALAHVRERLVDDGTLATANEVYAAGDGRLDIDLLTYADAAVRPCHGELDQIGWTRPDLTITADPGALGGEQIVEWFLARVGADARMGT</sequence>
<name>A0A3N4GPV5_9ACTN</name>
<comment type="caution">
    <text evidence="1">The sequence shown here is derived from an EMBL/GenBank/DDBJ whole genome shotgun (WGS) entry which is preliminary data.</text>
</comment>
<keyword evidence="1" id="KW-0378">Hydrolase</keyword>
<keyword evidence="2" id="KW-1185">Reference proteome</keyword>
<dbReference type="SUPFAM" id="SSF56784">
    <property type="entry name" value="HAD-like"/>
    <property type="match status" value="1"/>
</dbReference>
<dbReference type="Proteomes" id="UP000267536">
    <property type="component" value="Unassembled WGS sequence"/>
</dbReference>
<dbReference type="InterPro" id="IPR023214">
    <property type="entry name" value="HAD_sf"/>
</dbReference>
<gene>
    <name evidence="1" type="ORF">EF294_06675</name>
</gene>
<dbReference type="Gene3D" id="3.40.50.1000">
    <property type="entry name" value="HAD superfamily/HAD-like"/>
    <property type="match status" value="1"/>
</dbReference>
<protein>
    <submittedName>
        <fullName evidence="1">HAD family hydrolase</fullName>
    </submittedName>
</protein>
<evidence type="ECO:0000313" key="1">
    <source>
        <dbReference type="EMBL" id="RPA64939.1"/>
    </source>
</evidence>
<dbReference type="AlphaFoldDB" id="A0A3N4GPV5"/>
<dbReference type="OrthoDB" id="1666512at2"/>
<dbReference type="InterPro" id="IPR036412">
    <property type="entry name" value="HAD-like_sf"/>
</dbReference>
<organism evidence="1 2">
    <name type="scientific">Gordonia oryzae</name>
    <dbReference type="NCBI Taxonomy" id="2487349"/>
    <lineage>
        <taxon>Bacteria</taxon>
        <taxon>Bacillati</taxon>
        <taxon>Actinomycetota</taxon>
        <taxon>Actinomycetes</taxon>
        <taxon>Mycobacteriales</taxon>
        <taxon>Gordoniaceae</taxon>
        <taxon>Gordonia</taxon>
    </lineage>
</organism>
<reference evidence="1 2" key="1">
    <citation type="submission" date="2018-11" db="EMBL/GenBank/DDBJ databases">
        <title>Draft genome sequence of Gordonia sp. RS15-1S isolated from rice stems.</title>
        <authorList>
            <person name="Muangham S."/>
        </authorList>
    </citation>
    <scope>NUCLEOTIDE SEQUENCE [LARGE SCALE GENOMIC DNA]</scope>
    <source>
        <strain evidence="1 2">RS15-1S</strain>
    </source>
</reference>
<evidence type="ECO:0000313" key="2">
    <source>
        <dbReference type="Proteomes" id="UP000267536"/>
    </source>
</evidence>
<dbReference type="RefSeq" id="WP_123927566.1">
    <property type="nucleotide sequence ID" value="NZ_JBPSDP010000004.1"/>
</dbReference>
<accession>A0A3N4GPV5</accession>
<proteinExistence type="predicted"/>